<dbReference type="EMBL" id="CADCTL010000283">
    <property type="protein sequence ID" value="CAA9281373.1"/>
    <property type="molecule type" value="Genomic_DNA"/>
</dbReference>
<dbReference type="EC" id="1.8.5.3" evidence="2"/>
<name>A0A6J4JL40_9PROT</name>
<accession>A0A6J4JL40</accession>
<feature type="non-terminal residue" evidence="2">
    <location>
        <position position="248"/>
    </location>
</feature>
<evidence type="ECO:0000256" key="1">
    <source>
        <dbReference type="SAM" id="MobiDB-lite"/>
    </source>
</evidence>
<proteinExistence type="predicted"/>
<evidence type="ECO:0000313" key="2">
    <source>
        <dbReference type="EMBL" id="CAA9281373.1"/>
    </source>
</evidence>
<feature type="non-terminal residue" evidence="2">
    <location>
        <position position="1"/>
    </location>
</feature>
<dbReference type="GO" id="GO:0016491">
    <property type="term" value="F:oxidoreductase activity"/>
    <property type="evidence" value="ECO:0007669"/>
    <property type="project" value="UniProtKB-KW"/>
</dbReference>
<organism evidence="2">
    <name type="scientific">uncultured Acetobacteraceae bacterium</name>
    <dbReference type="NCBI Taxonomy" id="169975"/>
    <lineage>
        <taxon>Bacteria</taxon>
        <taxon>Pseudomonadati</taxon>
        <taxon>Pseudomonadota</taxon>
        <taxon>Alphaproteobacteria</taxon>
        <taxon>Acetobacterales</taxon>
        <taxon>Acetobacteraceae</taxon>
        <taxon>environmental samples</taxon>
    </lineage>
</organism>
<reference evidence="2" key="1">
    <citation type="submission" date="2020-02" db="EMBL/GenBank/DDBJ databases">
        <authorList>
            <person name="Meier V. D."/>
        </authorList>
    </citation>
    <scope>NUCLEOTIDE SEQUENCE</scope>
    <source>
        <strain evidence="2">AVDCRST_MAG04</strain>
    </source>
</reference>
<sequence>DFAPRPPRRREEARPRHRPRYLRGLPSLRNQLQGVERLRPQRAVAGLQALLGGRGGRVVQPRPLLRGGRGRAGAHGALPALLPALRNAGLRHRLPHRRLLQAGRGRHRAGQRRDLHRLRPLRLGLPLRRAGDGRGLGRDEEMHALHRPHLQRNHPRSAAPAGLRHHLPHAGAALRRFGRPGQRGFATRGAARRPGFDARVGLRAGEQVPAAAGTLLRAHGGEAGGGRADADGHPQPAAAMDGPGPVAL</sequence>
<feature type="region of interest" description="Disordered" evidence="1">
    <location>
        <begin position="218"/>
        <end position="248"/>
    </location>
</feature>
<dbReference type="AlphaFoldDB" id="A0A6J4JL40"/>
<gene>
    <name evidence="2" type="ORF">AVDCRST_MAG04-3752</name>
</gene>
<protein>
    <submittedName>
        <fullName evidence="2">Anaerobic dimethyl sulfoxide reductase chain B, iron-sulfur binding subunit</fullName>
        <ecNumber evidence="2">1.8.5.3</ecNumber>
    </submittedName>
</protein>
<keyword evidence="2" id="KW-0560">Oxidoreductase</keyword>